<proteinExistence type="predicted"/>
<dbReference type="EMBL" id="BSRX01000018">
    <property type="protein sequence ID" value="GLW55392.1"/>
    <property type="molecule type" value="Genomic_DNA"/>
</dbReference>
<protein>
    <submittedName>
        <fullName evidence="2">Uncharacterized protein</fullName>
    </submittedName>
</protein>
<accession>A0A9W6UPQ1</accession>
<comment type="caution">
    <text evidence="2">The sequence shown here is derived from an EMBL/GenBank/DDBJ whole genome shotgun (WGS) entry which is preliminary data.</text>
</comment>
<name>A0A9W6UPQ1_9ACTN</name>
<feature type="compositionally biased region" description="Basic and acidic residues" evidence="1">
    <location>
        <begin position="67"/>
        <end position="82"/>
    </location>
</feature>
<evidence type="ECO:0000313" key="3">
    <source>
        <dbReference type="Proteomes" id="UP001165143"/>
    </source>
</evidence>
<dbReference type="Proteomes" id="UP001165143">
    <property type="component" value="Unassembled WGS sequence"/>
</dbReference>
<evidence type="ECO:0000256" key="1">
    <source>
        <dbReference type="SAM" id="MobiDB-lite"/>
    </source>
</evidence>
<evidence type="ECO:0000313" key="2">
    <source>
        <dbReference type="EMBL" id="GLW55392.1"/>
    </source>
</evidence>
<reference evidence="2" key="1">
    <citation type="submission" date="2023-02" db="EMBL/GenBank/DDBJ databases">
        <title>Kitasatospora phosalacinea NBRC 14362.</title>
        <authorList>
            <person name="Ichikawa N."/>
            <person name="Sato H."/>
            <person name="Tonouchi N."/>
        </authorList>
    </citation>
    <scope>NUCLEOTIDE SEQUENCE</scope>
    <source>
        <strain evidence="2">NBRC 14362</strain>
    </source>
</reference>
<gene>
    <name evidence="2" type="ORF">Kpho01_34030</name>
</gene>
<feature type="region of interest" description="Disordered" evidence="1">
    <location>
        <begin position="1"/>
        <end position="95"/>
    </location>
</feature>
<sequence length="95" mass="10444">MHGPSGPAAGPRVEGMTSPNAQQPEPRPEPEPAPRPEPGPAPRPEPEPAPRPRLVFKDPFEQQTSDDTDRGWGDASGERGLDWYRSQRPPHHGEK</sequence>
<organism evidence="2 3">
    <name type="scientific">Kitasatospora phosalacinea</name>
    <dbReference type="NCBI Taxonomy" id="2065"/>
    <lineage>
        <taxon>Bacteria</taxon>
        <taxon>Bacillati</taxon>
        <taxon>Actinomycetota</taxon>
        <taxon>Actinomycetes</taxon>
        <taxon>Kitasatosporales</taxon>
        <taxon>Streptomycetaceae</taxon>
        <taxon>Kitasatospora</taxon>
    </lineage>
</organism>
<feature type="compositionally biased region" description="Basic and acidic residues" evidence="1">
    <location>
        <begin position="44"/>
        <end position="60"/>
    </location>
</feature>
<dbReference type="AlphaFoldDB" id="A0A9W6UPQ1"/>